<keyword evidence="4" id="KW-0496">Mitochondrion</keyword>
<dbReference type="FunFam" id="2.40.30.10:FF:000286">
    <property type="entry name" value="Ribosome-releasing factor 2, mitochondrial"/>
    <property type="match status" value="1"/>
</dbReference>
<dbReference type="Proteomes" id="UP000008820">
    <property type="component" value="Chromosome 2"/>
</dbReference>
<dbReference type="InterPro" id="IPR009022">
    <property type="entry name" value="EFG_III"/>
</dbReference>
<evidence type="ECO:0000256" key="6">
    <source>
        <dbReference type="ARBA" id="ARBA00081524"/>
    </source>
</evidence>
<dbReference type="FunFam" id="3.30.70.870:FF:000005">
    <property type="entry name" value="Ribosome-releasing factor 2, mitochondrial"/>
    <property type="match status" value="1"/>
</dbReference>
<dbReference type="EnsemblMetazoa" id="AAEL013636-RB">
    <property type="protein sequence ID" value="AAEL013636-PB"/>
    <property type="gene ID" value="AAEL013636"/>
</dbReference>
<evidence type="ECO:0000256" key="4">
    <source>
        <dbReference type="ARBA" id="ARBA00023128"/>
    </source>
</evidence>
<sequence length="769" mass="85160">MFWPVVAAACSLCFFLPALGRFPFYCSNMLCNRSVTRRIKHFLQHAAIIRRNHSSGSEHAVQEKYIRNIGILAHIDGGKTTTTERMLFYSGKTHVLGEVHHGNTVTDFLVQERERGITICSAAVSFDWRDHRINLLDTPGHIDFTMEVEQSLAAVDGTVVILDGSAGVEAQTVTVWNQADRHQLPRVVFVNKMDKDNADFEGCLQDLRKKLGVVPLPIQLPLMDKGKLAGIIDIISGTQVIFDRNSQGRLYNKVPLADAALMDAQDRLYELIDSLSGMDDQLAQAIIEADSMDNIDSKLIFQAIRACTMKQQIVPVLLGSAYKNIGVQLLMDAVLRYLPAPNERNQIYDCFGSDFVGKVSKVTHDKQRGPLSLIRVFRGTLKKGAKIVTAKGTSESIQRIYAPWADEYREVSSIGAGNIGLCAGPKSTVTGDLVVSNTTSLRNAFKKLNASNGSEEDNDLDEVLATKLSLQTVVPDAVYFCSIEPPSSAYQVALDNALKEIQREDPSLRVTYDETTMQTVLGGMGKLHLEIIKSRILTEYKIDVDLGALQIAYKETLEEPCRGSWTAEKEIAGHKQFVRMELTVHAMKRGEKFHLDNSPEAQENLKMIRPRQMSYVKKGSIAALERGPKLGGQLMDVAITLHNLTIGKGTADTFIMAATAQCVRHVLSSANVRLMEPIMQLEIVMPSEYLNSILADLGRRRCTVLDVTSRGHQHKVLRANAPLAELEDYSSEVRCISSGNASVSMEPNGYVLLNEMDEESAIRRAHGLE</sequence>
<dbReference type="InterPro" id="IPR041095">
    <property type="entry name" value="EFG_II"/>
</dbReference>
<keyword evidence="2" id="KW-0648">Protein biosynthesis</keyword>
<dbReference type="InterPro" id="IPR005517">
    <property type="entry name" value="Transl_elong_EFG/EF2_IV"/>
</dbReference>
<dbReference type="Gene3D" id="3.30.70.870">
    <property type="entry name" value="Elongation Factor G (Translational Gtpase), domain 3"/>
    <property type="match status" value="1"/>
</dbReference>
<dbReference type="SUPFAM" id="SSF54211">
    <property type="entry name" value="Ribosomal protein S5 domain 2-like"/>
    <property type="match status" value="1"/>
</dbReference>
<dbReference type="SMART" id="SM00889">
    <property type="entry name" value="EFG_IV"/>
    <property type="match status" value="1"/>
</dbReference>
<dbReference type="Pfam" id="PF22042">
    <property type="entry name" value="EF-G_D2"/>
    <property type="match status" value="1"/>
</dbReference>
<dbReference type="InterPro" id="IPR027417">
    <property type="entry name" value="P-loop_NTPase"/>
</dbReference>
<dbReference type="Gene3D" id="3.30.230.10">
    <property type="match status" value="1"/>
</dbReference>
<dbReference type="NCBIfam" id="TIGR00231">
    <property type="entry name" value="small_GTP"/>
    <property type="match status" value="1"/>
</dbReference>
<protein>
    <recommendedName>
        <fullName evidence="6">Elongation factor G2</fullName>
    </recommendedName>
</protein>
<dbReference type="Pfam" id="PF00009">
    <property type="entry name" value="GTP_EFTU"/>
    <property type="match status" value="1"/>
</dbReference>
<evidence type="ECO:0000256" key="2">
    <source>
        <dbReference type="ARBA" id="ARBA00022917"/>
    </source>
</evidence>
<dbReference type="Gene3D" id="3.40.50.300">
    <property type="entry name" value="P-loop containing nucleotide triphosphate hydrolases"/>
    <property type="match status" value="1"/>
</dbReference>
<dbReference type="InterPro" id="IPR000640">
    <property type="entry name" value="EFG_V-like"/>
</dbReference>
<gene>
    <name evidence="8" type="primary">5578320</name>
</gene>
<dbReference type="InterPro" id="IPR014721">
    <property type="entry name" value="Ribsml_uS5_D2-typ_fold_subgr"/>
</dbReference>
<keyword evidence="1" id="KW-0547">Nucleotide-binding</keyword>
<evidence type="ECO:0000256" key="1">
    <source>
        <dbReference type="ARBA" id="ARBA00022741"/>
    </source>
</evidence>
<dbReference type="GO" id="GO:0003924">
    <property type="term" value="F:GTPase activity"/>
    <property type="evidence" value="ECO:0007669"/>
    <property type="project" value="InterPro"/>
</dbReference>
<reference evidence="8" key="2">
    <citation type="submission" date="2020-08" db="UniProtKB">
        <authorList>
            <consortium name="EnsemblMetazoa"/>
        </authorList>
    </citation>
    <scope>IDENTIFICATION</scope>
    <source>
        <strain evidence="8">LVP_AGWG</strain>
    </source>
</reference>
<dbReference type="InterPro" id="IPR053905">
    <property type="entry name" value="EF-G-like_DII"/>
</dbReference>
<dbReference type="SMART" id="SM00838">
    <property type="entry name" value="EFG_C"/>
    <property type="match status" value="1"/>
</dbReference>
<dbReference type="FunFam" id="3.40.50.300:FF:000514">
    <property type="entry name" value="Ribosome-releasing factor 2, mitochondrial"/>
    <property type="match status" value="1"/>
</dbReference>
<dbReference type="PRINTS" id="PR00315">
    <property type="entry name" value="ELONGATNFCT"/>
</dbReference>
<dbReference type="FunCoup" id="A0A6R5HY42">
    <property type="interactions" value="458"/>
</dbReference>
<dbReference type="SUPFAM" id="SSF52540">
    <property type="entry name" value="P-loop containing nucleoside triphosphate hydrolases"/>
    <property type="match status" value="1"/>
</dbReference>
<accession>A0A6R5HY42</accession>
<dbReference type="InterPro" id="IPR020568">
    <property type="entry name" value="Ribosomal_Su5_D2-typ_SF"/>
</dbReference>
<dbReference type="InterPro" id="IPR035647">
    <property type="entry name" value="EFG_III/V"/>
</dbReference>
<dbReference type="PANTHER" id="PTHR43261">
    <property type="entry name" value="TRANSLATION ELONGATION FACTOR G-RELATED"/>
    <property type="match status" value="1"/>
</dbReference>
<dbReference type="CDD" id="cd03713">
    <property type="entry name" value="EFG_mtEFG_C"/>
    <property type="match status" value="1"/>
</dbReference>
<dbReference type="FunFam" id="3.30.70.240:FF:000001">
    <property type="entry name" value="Elongation factor G"/>
    <property type="match status" value="1"/>
</dbReference>
<dbReference type="SUPFAM" id="SSF54980">
    <property type="entry name" value="EF-G C-terminal domain-like"/>
    <property type="match status" value="2"/>
</dbReference>
<dbReference type="PANTHER" id="PTHR43261:SF1">
    <property type="entry name" value="RIBOSOME-RELEASING FACTOR 2, MITOCHONDRIAL"/>
    <property type="match status" value="1"/>
</dbReference>
<dbReference type="FunFam" id="3.30.230.10:FF:000033">
    <property type="entry name" value="Ribosome-releasing factor 2, mitochondrial"/>
    <property type="match status" value="1"/>
</dbReference>
<dbReference type="CDD" id="cd01886">
    <property type="entry name" value="EF-G"/>
    <property type="match status" value="1"/>
</dbReference>
<dbReference type="InterPro" id="IPR000795">
    <property type="entry name" value="T_Tr_GTP-bd_dom"/>
</dbReference>
<dbReference type="PROSITE" id="PS51722">
    <property type="entry name" value="G_TR_2"/>
    <property type="match status" value="1"/>
</dbReference>
<dbReference type="Gene3D" id="3.30.70.240">
    <property type="match status" value="1"/>
</dbReference>
<dbReference type="InterPro" id="IPR009000">
    <property type="entry name" value="Transl_B-barrel_sf"/>
</dbReference>
<dbReference type="GO" id="GO:0032790">
    <property type="term" value="P:ribosome disassembly"/>
    <property type="evidence" value="ECO:0007669"/>
    <property type="project" value="TreeGrafter"/>
</dbReference>
<evidence type="ECO:0000313" key="8">
    <source>
        <dbReference type="EnsemblMetazoa" id="AAEL013636-PB"/>
    </source>
</evidence>
<keyword evidence="5" id="KW-0342">GTP-binding</keyword>
<dbReference type="Gene3D" id="2.40.30.10">
    <property type="entry name" value="Translation factors"/>
    <property type="match status" value="1"/>
</dbReference>
<reference evidence="8 9" key="1">
    <citation type="submission" date="2017-06" db="EMBL/GenBank/DDBJ databases">
        <title>Aedes aegypti genome working group (AGWG) sequencing and assembly.</title>
        <authorList>
            <consortium name="Aedes aegypti Genome Working Group (AGWG)"/>
            <person name="Matthews B.J."/>
        </authorList>
    </citation>
    <scope>NUCLEOTIDE SEQUENCE [LARGE SCALE GENOMIC DNA]</scope>
    <source>
        <strain evidence="8 9">LVP_AGWG</strain>
    </source>
</reference>
<keyword evidence="3" id="KW-0809">Transit peptide</keyword>
<organism evidence="8 9">
    <name type="scientific">Aedes aegypti</name>
    <name type="common">Yellowfever mosquito</name>
    <name type="synonym">Culex aegypti</name>
    <dbReference type="NCBI Taxonomy" id="7159"/>
    <lineage>
        <taxon>Eukaryota</taxon>
        <taxon>Metazoa</taxon>
        <taxon>Ecdysozoa</taxon>
        <taxon>Arthropoda</taxon>
        <taxon>Hexapoda</taxon>
        <taxon>Insecta</taxon>
        <taxon>Pterygota</taxon>
        <taxon>Neoptera</taxon>
        <taxon>Endopterygota</taxon>
        <taxon>Diptera</taxon>
        <taxon>Nematocera</taxon>
        <taxon>Culicoidea</taxon>
        <taxon>Culicidae</taxon>
        <taxon>Culicinae</taxon>
        <taxon>Aedini</taxon>
        <taxon>Aedes</taxon>
        <taxon>Stegomyia</taxon>
    </lineage>
</organism>
<dbReference type="GO" id="GO:0005525">
    <property type="term" value="F:GTP binding"/>
    <property type="evidence" value="ECO:0007669"/>
    <property type="project" value="UniProtKB-KW"/>
</dbReference>
<dbReference type="Pfam" id="PF14492">
    <property type="entry name" value="EFG_III"/>
    <property type="match status" value="1"/>
</dbReference>
<dbReference type="SUPFAM" id="SSF50447">
    <property type="entry name" value="Translation proteins"/>
    <property type="match status" value="1"/>
</dbReference>
<dbReference type="PROSITE" id="PS00301">
    <property type="entry name" value="G_TR_1"/>
    <property type="match status" value="1"/>
</dbReference>
<evidence type="ECO:0000259" key="7">
    <source>
        <dbReference type="PROSITE" id="PS51722"/>
    </source>
</evidence>
<name>A0A6R5HY42_AEDAE</name>
<proteinExistence type="predicted"/>
<dbReference type="InParanoid" id="A0A6R5HY42"/>
<dbReference type="OrthoDB" id="198619at2759"/>
<evidence type="ECO:0000313" key="9">
    <source>
        <dbReference type="Proteomes" id="UP000008820"/>
    </source>
</evidence>
<dbReference type="CDD" id="cd16262">
    <property type="entry name" value="EFG_III"/>
    <property type="match status" value="1"/>
</dbReference>
<dbReference type="InterPro" id="IPR005225">
    <property type="entry name" value="Small_GTP-bd"/>
</dbReference>
<evidence type="ECO:0000256" key="3">
    <source>
        <dbReference type="ARBA" id="ARBA00022946"/>
    </source>
</evidence>
<dbReference type="AlphaFoldDB" id="A0A6R5HY42"/>
<dbReference type="InterPro" id="IPR035649">
    <property type="entry name" value="EFG_V"/>
</dbReference>
<dbReference type="GO" id="GO:0005759">
    <property type="term" value="C:mitochondrial matrix"/>
    <property type="evidence" value="ECO:0007669"/>
    <property type="project" value="UniProtKB-ARBA"/>
</dbReference>
<evidence type="ECO:0000256" key="5">
    <source>
        <dbReference type="ARBA" id="ARBA00023134"/>
    </source>
</evidence>
<dbReference type="Pfam" id="PF00679">
    <property type="entry name" value="EFG_C"/>
    <property type="match status" value="1"/>
</dbReference>
<feature type="domain" description="Tr-type G" evidence="7">
    <location>
        <begin position="64"/>
        <end position="342"/>
    </location>
</feature>
<keyword evidence="9" id="KW-1185">Reference proteome</keyword>
<dbReference type="GO" id="GO:0032543">
    <property type="term" value="P:mitochondrial translation"/>
    <property type="evidence" value="ECO:0007669"/>
    <property type="project" value="TreeGrafter"/>
</dbReference>
<dbReference type="InterPro" id="IPR031157">
    <property type="entry name" value="G_TR_CS"/>
</dbReference>